<dbReference type="GO" id="GO:0034490">
    <property type="term" value="P:basic amino acid transmembrane import into vacuole"/>
    <property type="evidence" value="ECO:0007669"/>
    <property type="project" value="UniProtKB-ARBA"/>
</dbReference>
<dbReference type="GO" id="GO:0015174">
    <property type="term" value="F:basic amino acid transmembrane transporter activity"/>
    <property type="evidence" value="ECO:0007669"/>
    <property type="project" value="UniProtKB-ARBA"/>
</dbReference>
<dbReference type="GO" id="GO:0012505">
    <property type="term" value="C:endomembrane system"/>
    <property type="evidence" value="ECO:0007669"/>
    <property type="project" value="UniProtKB-SubCell"/>
</dbReference>
<evidence type="ECO:0000256" key="1">
    <source>
        <dbReference type="ARBA" id="ARBA00004116"/>
    </source>
</evidence>
<feature type="region of interest" description="Disordered" evidence="10">
    <location>
        <begin position="303"/>
        <end position="345"/>
    </location>
</feature>
<dbReference type="AlphaFoldDB" id="A0A3N4IMH6"/>
<feature type="transmembrane region" description="Helical" evidence="11">
    <location>
        <begin position="15"/>
        <end position="38"/>
    </location>
</feature>
<protein>
    <submittedName>
        <fullName evidence="12">PQ-loop-domain-containing protein</fullName>
    </submittedName>
</protein>
<dbReference type="InterPro" id="IPR051415">
    <property type="entry name" value="LAAT-1"/>
</dbReference>
<keyword evidence="7 11" id="KW-1133">Transmembrane helix</keyword>
<evidence type="ECO:0000256" key="9">
    <source>
        <dbReference type="ARBA" id="ARBA00038039"/>
    </source>
</evidence>
<dbReference type="OrthoDB" id="8048523at2759"/>
<dbReference type="PANTHER" id="PTHR16201">
    <property type="entry name" value="SEVEN TRANSMEMBRANE PROTEIN 1-RELATED"/>
    <property type="match status" value="1"/>
</dbReference>
<dbReference type="GO" id="GO:0034488">
    <property type="term" value="P:basic amino acid transmembrane export from vacuole"/>
    <property type="evidence" value="ECO:0007669"/>
    <property type="project" value="UniProtKB-ARBA"/>
</dbReference>
<evidence type="ECO:0000256" key="8">
    <source>
        <dbReference type="ARBA" id="ARBA00023136"/>
    </source>
</evidence>
<dbReference type="FunFam" id="1.20.1280.290:FF:000011">
    <property type="entry name" value="PQ loop repeat protein"/>
    <property type="match status" value="1"/>
</dbReference>
<dbReference type="Pfam" id="PF04193">
    <property type="entry name" value="PQ-loop"/>
    <property type="match status" value="2"/>
</dbReference>
<dbReference type="EMBL" id="ML119647">
    <property type="protein sequence ID" value="RPA87332.1"/>
    <property type="molecule type" value="Genomic_DNA"/>
</dbReference>
<dbReference type="SMART" id="SM00679">
    <property type="entry name" value="CTNS"/>
    <property type="match status" value="2"/>
</dbReference>
<evidence type="ECO:0000313" key="12">
    <source>
        <dbReference type="EMBL" id="RPA87332.1"/>
    </source>
</evidence>
<evidence type="ECO:0000256" key="6">
    <source>
        <dbReference type="ARBA" id="ARBA00022737"/>
    </source>
</evidence>
<feature type="transmembrane region" description="Helical" evidence="11">
    <location>
        <begin position="50"/>
        <end position="69"/>
    </location>
</feature>
<evidence type="ECO:0000256" key="7">
    <source>
        <dbReference type="ARBA" id="ARBA00022989"/>
    </source>
</evidence>
<keyword evidence="4" id="KW-0926">Vacuole</keyword>
<proteinExistence type="inferred from homology"/>
<keyword evidence="13" id="KW-1185">Reference proteome</keyword>
<dbReference type="Proteomes" id="UP000275078">
    <property type="component" value="Unassembled WGS sequence"/>
</dbReference>
<keyword evidence="5 11" id="KW-0812">Transmembrane</keyword>
<feature type="transmembrane region" description="Helical" evidence="11">
    <location>
        <begin position="198"/>
        <end position="217"/>
    </location>
</feature>
<evidence type="ECO:0000256" key="2">
    <source>
        <dbReference type="ARBA" id="ARBA00004127"/>
    </source>
</evidence>
<feature type="transmembrane region" description="Helical" evidence="11">
    <location>
        <begin position="75"/>
        <end position="98"/>
    </location>
</feature>
<dbReference type="PANTHER" id="PTHR16201:SF35">
    <property type="entry name" value="VACUOLAR AMINO ACID TRANSPORTER YPQ1-RELATED"/>
    <property type="match status" value="1"/>
</dbReference>
<dbReference type="GO" id="GO:0015179">
    <property type="term" value="F:L-amino acid transmembrane transporter activity"/>
    <property type="evidence" value="ECO:0007669"/>
    <property type="project" value="UniProtKB-ARBA"/>
</dbReference>
<feature type="transmembrane region" description="Helical" evidence="11">
    <location>
        <begin position="158"/>
        <end position="178"/>
    </location>
</feature>
<dbReference type="GO" id="GO:0015101">
    <property type="term" value="F:organic cation transmembrane transporter activity"/>
    <property type="evidence" value="ECO:0007669"/>
    <property type="project" value="UniProtKB-ARBA"/>
</dbReference>
<evidence type="ECO:0000256" key="11">
    <source>
        <dbReference type="SAM" id="Phobius"/>
    </source>
</evidence>
<evidence type="ECO:0000256" key="5">
    <source>
        <dbReference type="ARBA" id="ARBA00022692"/>
    </source>
</evidence>
<comment type="subcellular location">
    <subcellularLocation>
        <location evidence="2">Endomembrane system</location>
        <topology evidence="2">Multi-pass membrane protein</topology>
    </subcellularLocation>
    <subcellularLocation>
        <location evidence="1">Vacuole</location>
    </subcellularLocation>
</comment>
<keyword evidence="3" id="KW-0813">Transport</keyword>
<keyword evidence="6" id="KW-0677">Repeat</keyword>
<feature type="transmembrane region" description="Helical" evidence="11">
    <location>
        <begin position="266"/>
        <end position="289"/>
    </location>
</feature>
<dbReference type="GO" id="GO:0005773">
    <property type="term" value="C:vacuole"/>
    <property type="evidence" value="ECO:0007669"/>
    <property type="project" value="UniProtKB-SubCell"/>
</dbReference>
<comment type="similarity">
    <text evidence="9">Belongs to the laat-1 family.</text>
</comment>
<dbReference type="Gene3D" id="1.20.1280.290">
    <property type="match status" value="2"/>
</dbReference>
<name>A0A3N4IMH6_ASCIM</name>
<keyword evidence="8 11" id="KW-0472">Membrane</keyword>
<reference evidence="12 13" key="1">
    <citation type="journal article" date="2018" name="Nat. Ecol. Evol.">
        <title>Pezizomycetes genomes reveal the molecular basis of ectomycorrhizal truffle lifestyle.</title>
        <authorList>
            <person name="Murat C."/>
            <person name="Payen T."/>
            <person name="Noel B."/>
            <person name="Kuo A."/>
            <person name="Morin E."/>
            <person name="Chen J."/>
            <person name="Kohler A."/>
            <person name="Krizsan K."/>
            <person name="Balestrini R."/>
            <person name="Da Silva C."/>
            <person name="Montanini B."/>
            <person name="Hainaut M."/>
            <person name="Levati E."/>
            <person name="Barry K.W."/>
            <person name="Belfiori B."/>
            <person name="Cichocki N."/>
            <person name="Clum A."/>
            <person name="Dockter R.B."/>
            <person name="Fauchery L."/>
            <person name="Guy J."/>
            <person name="Iotti M."/>
            <person name="Le Tacon F."/>
            <person name="Lindquist E.A."/>
            <person name="Lipzen A."/>
            <person name="Malagnac F."/>
            <person name="Mello A."/>
            <person name="Molinier V."/>
            <person name="Miyauchi S."/>
            <person name="Poulain J."/>
            <person name="Riccioni C."/>
            <person name="Rubini A."/>
            <person name="Sitrit Y."/>
            <person name="Splivallo R."/>
            <person name="Traeger S."/>
            <person name="Wang M."/>
            <person name="Zifcakova L."/>
            <person name="Wipf D."/>
            <person name="Zambonelli A."/>
            <person name="Paolocci F."/>
            <person name="Nowrousian M."/>
            <person name="Ottonello S."/>
            <person name="Baldrian P."/>
            <person name="Spatafora J.W."/>
            <person name="Henrissat B."/>
            <person name="Nagy L.G."/>
            <person name="Aury J.M."/>
            <person name="Wincker P."/>
            <person name="Grigoriev I.V."/>
            <person name="Bonfante P."/>
            <person name="Martin F.M."/>
        </authorList>
    </citation>
    <scope>NUCLEOTIDE SEQUENCE [LARGE SCALE GENOMIC DNA]</scope>
    <source>
        <strain evidence="12 13">RN42</strain>
    </source>
</reference>
<evidence type="ECO:0000313" key="13">
    <source>
        <dbReference type="Proteomes" id="UP000275078"/>
    </source>
</evidence>
<dbReference type="FunFam" id="1.20.1280.290:FF:000012">
    <property type="entry name" value="Vacuolar membrane PQ loop repeat protein"/>
    <property type="match status" value="1"/>
</dbReference>
<evidence type="ECO:0000256" key="3">
    <source>
        <dbReference type="ARBA" id="ARBA00022448"/>
    </source>
</evidence>
<dbReference type="GO" id="GO:0098588">
    <property type="term" value="C:bounding membrane of organelle"/>
    <property type="evidence" value="ECO:0007669"/>
    <property type="project" value="UniProtKB-ARBA"/>
</dbReference>
<evidence type="ECO:0000256" key="4">
    <source>
        <dbReference type="ARBA" id="ARBA00022554"/>
    </source>
</evidence>
<gene>
    <name evidence="12" type="ORF">BJ508DRAFT_410838</name>
</gene>
<accession>A0A3N4IMH6</accession>
<evidence type="ECO:0000256" key="10">
    <source>
        <dbReference type="SAM" id="MobiDB-lite"/>
    </source>
</evidence>
<sequence>MVPPSNSPVVLDPRAISGIAGSISIACWVVVFTPQILANFRRQSCDGLSVGFVVVWLIGDVFNVVGSILQGVLSTMIILAIYYTVADLVLLVQCLYYMRRQARRLLQFDTESSPRRPSDVEENPRDTDTLIAAHLNPTTPFVSPSEEELAPSTTLRTILVNLVALLAVCVAGVLGWWISPPTDETNTPSTEMDTLGQVFGYMCAVLYLASRVPQIILNAKRKSCDGVSLLFFLFACLGNTTFLASIFSYIPGQNEGSYADYLKVNASWIIGSAGTLALDLVIFSQFFLYRDLELVEEITESESDYESDTEAPYTGERTWADVVRNSNSLDNGNGTYGTNERSRAS</sequence>
<dbReference type="InterPro" id="IPR006603">
    <property type="entry name" value="PQ-loop_rpt"/>
</dbReference>
<feature type="transmembrane region" description="Helical" evidence="11">
    <location>
        <begin position="229"/>
        <end position="250"/>
    </location>
</feature>
<organism evidence="12 13">
    <name type="scientific">Ascobolus immersus RN42</name>
    <dbReference type="NCBI Taxonomy" id="1160509"/>
    <lineage>
        <taxon>Eukaryota</taxon>
        <taxon>Fungi</taxon>
        <taxon>Dikarya</taxon>
        <taxon>Ascomycota</taxon>
        <taxon>Pezizomycotina</taxon>
        <taxon>Pezizomycetes</taxon>
        <taxon>Pezizales</taxon>
        <taxon>Ascobolaceae</taxon>
        <taxon>Ascobolus</taxon>
    </lineage>
</organism>
<feature type="compositionally biased region" description="Polar residues" evidence="10">
    <location>
        <begin position="324"/>
        <end position="339"/>
    </location>
</feature>